<keyword evidence="1" id="KW-0677">Repeat</keyword>
<gene>
    <name evidence="3" type="ORF">AKO1_000669</name>
    <name evidence="4" type="ORF">AKO1_005167</name>
</gene>
<feature type="domain" description="Gelsolin-like" evidence="2">
    <location>
        <begin position="296"/>
        <end position="365"/>
    </location>
</feature>
<evidence type="ECO:0000313" key="4">
    <source>
        <dbReference type="EMBL" id="KAL0484466.1"/>
    </source>
</evidence>
<organism evidence="3 5">
    <name type="scientific">Acrasis kona</name>
    <dbReference type="NCBI Taxonomy" id="1008807"/>
    <lineage>
        <taxon>Eukaryota</taxon>
        <taxon>Discoba</taxon>
        <taxon>Heterolobosea</taxon>
        <taxon>Tetramitia</taxon>
        <taxon>Eutetramitia</taxon>
        <taxon>Acrasidae</taxon>
        <taxon>Acrasis</taxon>
    </lineage>
</organism>
<accession>A0AAW2YTI9</accession>
<dbReference type="GO" id="GO:0051015">
    <property type="term" value="F:actin filament binding"/>
    <property type="evidence" value="ECO:0007669"/>
    <property type="project" value="InterPro"/>
</dbReference>
<dbReference type="Pfam" id="PF00626">
    <property type="entry name" value="Gelsolin"/>
    <property type="match status" value="3"/>
</dbReference>
<dbReference type="SUPFAM" id="SSF55753">
    <property type="entry name" value="Actin depolymerizing proteins"/>
    <property type="match status" value="3"/>
</dbReference>
<name>A0AAW2YTI9_9EUKA</name>
<feature type="domain" description="Gelsolin-like" evidence="2">
    <location>
        <begin position="63"/>
        <end position="134"/>
    </location>
</feature>
<dbReference type="SMART" id="SM00262">
    <property type="entry name" value="GEL"/>
    <property type="match status" value="3"/>
</dbReference>
<dbReference type="InterPro" id="IPR007122">
    <property type="entry name" value="Villin/Gelsolin"/>
</dbReference>
<dbReference type="Proteomes" id="UP001431209">
    <property type="component" value="Unassembled WGS sequence"/>
</dbReference>
<dbReference type="AlphaFoldDB" id="A0AAW2YTI9"/>
<dbReference type="GO" id="GO:0008154">
    <property type="term" value="P:actin polymerization or depolymerization"/>
    <property type="evidence" value="ECO:0007669"/>
    <property type="project" value="TreeGrafter"/>
</dbReference>
<dbReference type="GO" id="GO:0005737">
    <property type="term" value="C:cytoplasm"/>
    <property type="evidence" value="ECO:0007669"/>
    <property type="project" value="TreeGrafter"/>
</dbReference>
<feature type="domain" description="Gelsolin-like" evidence="2">
    <location>
        <begin position="176"/>
        <end position="243"/>
    </location>
</feature>
<keyword evidence="5" id="KW-1185">Reference proteome</keyword>
<dbReference type="Gene3D" id="3.40.20.10">
    <property type="entry name" value="Severin"/>
    <property type="match status" value="3"/>
</dbReference>
<dbReference type="PRINTS" id="PR00597">
    <property type="entry name" value="GELSOLIN"/>
</dbReference>
<proteinExistence type="predicted"/>
<evidence type="ECO:0000256" key="1">
    <source>
        <dbReference type="ARBA" id="ARBA00022737"/>
    </source>
</evidence>
<protein>
    <submittedName>
        <fullName evidence="3">Gelsolin</fullName>
    </submittedName>
</protein>
<dbReference type="EMBL" id="JAOPGA020001043">
    <property type="protein sequence ID" value="KAL0484466.1"/>
    <property type="molecule type" value="Genomic_DNA"/>
</dbReference>
<comment type="caution">
    <text evidence="3">The sequence shown here is derived from an EMBL/GenBank/DDBJ whole genome shotgun (WGS) entry which is preliminary data.</text>
</comment>
<dbReference type="InterPro" id="IPR029006">
    <property type="entry name" value="ADF-H/Gelsolin-like_dom_sf"/>
</dbReference>
<sequence>MIRPQQIKLEDTNVALIGSEADKKARISAAKTEKEWVGAGEKEGVQTWLCADFGVKKWNTPDTFVDGDSFIVLHTYKDKNSGATRYNVHFWLGNESSIDERGVAAYKTVELDDLLNGVPVQYRETQGNESERFLNLFQHFKVLNGGHASAFRRVEQKVFPTRLFQVFQEGKTLKVLQIPQLKTSSLNENDVFILETDQKIYVWRGKDSSPKEAFKAAEVAKKLRDERGAKPKVVNLENEKESEADFWKALEGSRDQVKSSQQYAEEKEAKALKPEQAVLYKLSDASGSLTLEKVQEGDKLDKSGLDTNDVFILDVGKEIYVWIGKGSSIEEKGRAVCYAEGYATSVNKPHALIVRLLEGGESNTFNKYFN</sequence>
<evidence type="ECO:0000259" key="2">
    <source>
        <dbReference type="Pfam" id="PF00626"/>
    </source>
</evidence>
<evidence type="ECO:0000313" key="3">
    <source>
        <dbReference type="EMBL" id="KAL0479939.1"/>
    </source>
</evidence>
<dbReference type="GO" id="GO:0015629">
    <property type="term" value="C:actin cytoskeleton"/>
    <property type="evidence" value="ECO:0007669"/>
    <property type="project" value="TreeGrafter"/>
</dbReference>
<dbReference type="InterPro" id="IPR007123">
    <property type="entry name" value="Gelsolin-like_dom"/>
</dbReference>
<reference evidence="3 5" key="1">
    <citation type="submission" date="2024-03" db="EMBL/GenBank/DDBJ databases">
        <title>The Acrasis kona genome and developmental transcriptomes reveal deep origins of eukaryotic multicellular pathways.</title>
        <authorList>
            <person name="Sheikh S."/>
            <person name="Fu C.-J."/>
            <person name="Brown M.W."/>
            <person name="Baldauf S.L."/>
        </authorList>
    </citation>
    <scope>NUCLEOTIDE SEQUENCE [LARGE SCALE GENOMIC DNA]</scope>
    <source>
        <strain evidence="3 5">ATCC MYA-3509</strain>
    </source>
</reference>
<dbReference type="PANTHER" id="PTHR11977">
    <property type="entry name" value="VILLIN"/>
    <property type="match status" value="1"/>
</dbReference>
<evidence type="ECO:0000313" key="5">
    <source>
        <dbReference type="Proteomes" id="UP001431209"/>
    </source>
</evidence>
<dbReference type="EMBL" id="JAOPGA020000610">
    <property type="protein sequence ID" value="KAL0479939.1"/>
    <property type="molecule type" value="Genomic_DNA"/>
</dbReference>
<dbReference type="PANTHER" id="PTHR11977:SF51">
    <property type="entry name" value="PROTEIN FLIGHTLESS-1 HOMOLOG"/>
    <property type="match status" value="1"/>
</dbReference>